<accession>A0AAU6W0L3</accession>
<evidence type="ECO:0008006" key="2">
    <source>
        <dbReference type="Google" id="ProtNLM"/>
    </source>
</evidence>
<proteinExistence type="predicted"/>
<evidence type="ECO:0000313" key="1">
    <source>
        <dbReference type="EMBL" id="XAI69828.1"/>
    </source>
</evidence>
<dbReference type="EMBL" id="PP179314">
    <property type="protein sequence ID" value="XAI69828.1"/>
    <property type="molecule type" value="Genomic_DNA"/>
</dbReference>
<reference evidence="1" key="1">
    <citation type="journal article" date="2024" name="J. Gen. Virol.">
        <title>Novel phages of Pseudomonas syringae unveil numerous potential auxiliary metabolic genes.</title>
        <authorList>
            <person name="Feltin C."/>
            <person name="Garneau J.R."/>
            <person name="Morris C.E."/>
            <person name="Berard A."/>
            <person name="Torres-Barcelo C."/>
        </authorList>
    </citation>
    <scope>NUCLEOTIDE SEQUENCE</scope>
</reference>
<protein>
    <recommendedName>
        <fullName evidence="2">Poly A polymerase head domain-containing protein</fullName>
    </recommendedName>
</protein>
<gene>
    <name evidence="1" type="ORF">Lyrsu03_00030</name>
</gene>
<sequence>MIALRAIVPEGCPVVIGGGIVRDGIMGGESNDIDVWLPSNINITSPQQLQGWAEARFGAAVSIIFNGPENVEQEGEGYRDMSNHCVLEFTNARGFRINLMRTMTPWVQGEPQVFFRGVMRNFDIDLCMFFIAFPPESRGIHVPYVVMPQHLVDQLNSELGVMRSIRQFCWNSYRLETMSPARKTMRSEKMHAKLHLRPADGRISVIDIEPTVVSVSWIMSKIEYFPLPRLPVTMTVLAVDEEVPNAAPLPPPVQITANPRNGMSLQELRMGTNDRWIPGVIRPEVQEALNRAFARIQHTPDGHIAW</sequence>
<organism evidence="1">
    <name type="scientific">Pseudomonas phage Lyrsu03</name>
    <dbReference type="NCBI Taxonomy" id="3138537"/>
    <lineage>
        <taxon>Viruses</taxon>
    </lineage>
</organism>
<name>A0AAU6W0L3_9VIRU</name>